<reference evidence="2 3" key="1">
    <citation type="submission" date="2016-11" db="EMBL/GenBank/DDBJ databases">
        <title>The macronuclear genome of Stentor coeruleus: a giant cell with tiny introns.</title>
        <authorList>
            <person name="Slabodnick M."/>
            <person name="Ruby J.G."/>
            <person name="Reiff S.B."/>
            <person name="Swart E.C."/>
            <person name="Gosai S."/>
            <person name="Prabakaran S."/>
            <person name="Witkowska E."/>
            <person name="Larue G.E."/>
            <person name="Fisher S."/>
            <person name="Freeman R.M."/>
            <person name="Gunawardena J."/>
            <person name="Chu W."/>
            <person name="Stover N.A."/>
            <person name="Gregory B.D."/>
            <person name="Nowacki M."/>
            <person name="Derisi J."/>
            <person name="Roy S.W."/>
            <person name="Marshall W.F."/>
            <person name="Sood P."/>
        </authorList>
    </citation>
    <scope>NUCLEOTIDE SEQUENCE [LARGE SCALE GENOMIC DNA]</scope>
    <source>
        <strain evidence="2">WM001</strain>
    </source>
</reference>
<gene>
    <name evidence="2" type="ORF">SteCoe_5955</name>
</gene>
<dbReference type="AlphaFoldDB" id="A0A1R2CR49"/>
<proteinExistence type="predicted"/>
<feature type="compositionally biased region" description="Basic and acidic residues" evidence="1">
    <location>
        <begin position="76"/>
        <end position="87"/>
    </location>
</feature>
<evidence type="ECO:0000313" key="3">
    <source>
        <dbReference type="Proteomes" id="UP000187209"/>
    </source>
</evidence>
<dbReference type="Proteomes" id="UP000187209">
    <property type="component" value="Unassembled WGS sequence"/>
</dbReference>
<comment type="caution">
    <text evidence="2">The sequence shown here is derived from an EMBL/GenBank/DDBJ whole genome shotgun (WGS) entry which is preliminary data.</text>
</comment>
<sequence>MSLNPKSIPQDSNNNRSISQFPLSNTNVRAYDDPPNFTKRSGVGIDYKLFSKNSVKPNEPAMEEDKESISSNSVEINDKRNEEIKDERDDEIDDEIDDKRNGKINVEIDDKRNGEMNVEIDDKINADQSPEIMYTNDIDKFSEEVLKLRNENCVILSSPIESESEKYKIAMNYFSELNINNF</sequence>
<name>A0A1R2CR49_9CILI</name>
<feature type="compositionally biased region" description="Polar residues" evidence="1">
    <location>
        <begin position="1"/>
        <end position="28"/>
    </location>
</feature>
<dbReference type="EMBL" id="MPUH01000080">
    <property type="protein sequence ID" value="OMJ91471.1"/>
    <property type="molecule type" value="Genomic_DNA"/>
</dbReference>
<organism evidence="2 3">
    <name type="scientific">Stentor coeruleus</name>
    <dbReference type="NCBI Taxonomy" id="5963"/>
    <lineage>
        <taxon>Eukaryota</taxon>
        <taxon>Sar</taxon>
        <taxon>Alveolata</taxon>
        <taxon>Ciliophora</taxon>
        <taxon>Postciliodesmatophora</taxon>
        <taxon>Heterotrichea</taxon>
        <taxon>Heterotrichida</taxon>
        <taxon>Stentoridae</taxon>
        <taxon>Stentor</taxon>
    </lineage>
</organism>
<accession>A0A1R2CR49</accession>
<feature type="region of interest" description="Disordered" evidence="1">
    <location>
        <begin position="1"/>
        <end position="96"/>
    </location>
</feature>
<evidence type="ECO:0000313" key="2">
    <source>
        <dbReference type="EMBL" id="OMJ91471.1"/>
    </source>
</evidence>
<keyword evidence="3" id="KW-1185">Reference proteome</keyword>
<protein>
    <submittedName>
        <fullName evidence="2">Uncharacterized protein</fullName>
    </submittedName>
</protein>
<evidence type="ECO:0000256" key="1">
    <source>
        <dbReference type="SAM" id="MobiDB-lite"/>
    </source>
</evidence>